<organism evidence="2 3">
    <name type="scientific">Neolecta irregularis (strain DAH-3)</name>
    <dbReference type="NCBI Taxonomy" id="1198029"/>
    <lineage>
        <taxon>Eukaryota</taxon>
        <taxon>Fungi</taxon>
        <taxon>Dikarya</taxon>
        <taxon>Ascomycota</taxon>
        <taxon>Taphrinomycotina</taxon>
        <taxon>Neolectales</taxon>
        <taxon>Neolectaceae</taxon>
        <taxon>Neolecta</taxon>
    </lineage>
</organism>
<protein>
    <submittedName>
        <fullName evidence="2">Uncharacterized protein</fullName>
    </submittedName>
</protein>
<dbReference type="Proteomes" id="UP000186594">
    <property type="component" value="Unassembled WGS sequence"/>
</dbReference>
<comment type="caution">
    <text evidence="2">The sequence shown here is derived from an EMBL/GenBank/DDBJ whole genome shotgun (WGS) entry which is preliminary data.</text>
</comment>
<sequence>MFTAADFTQKRTTTIIDEVGIGQCRNFDKLGPAIKEELRYRFGQKFRNVSKYDRVTLLRYCINHFGRKGYPEEGTFMFNTTIHKNIIVDLSHATPSQVGCRSFVECCEDAIGGEMRFIDPRILLQDQLIREREREKERERASDEQEQMDESTSEESEEETRFLETCSHVKQSLRKRLRSPKSKKIDIIDKSLSII</sequence>
<feature type="compositionally biased region" description="Basic and acidic residues" evidence="1">
    <location>
        <begin position="134"/>
        <end position="143"/>
    </location>
</feature>
<name>A0A1U7LVP8_NEOID</name>
<dbReference type="EMBL" id="LXFE01000152">
    <property type="protein sequence ID" value="OLL26699.1"/>
    <property type="molecule type" value="Genomic_DNA"/>
</dbReference>
<gene>
    <name evidence="2" type="ORF">NEOLI_000330</name>
</gene>
<accession>A0A1U7LVP8</accession>
<evidence type="ECO:0000313" key="2">
    <source>
        <dbReference type="EMBL" id="OLL26699.1"/>
    </source>
</evidence>
<feature type="region of interest" description="Disordered" evidence="1">
    <location>
        <begin position="134"/>
        <end position="163"/>
    </location>
</feature>
<dbReference type="AlphaFoldDB" id="A0A1U7LVP8"/>
<evidence type="ECO:0000256" key="1">
    <source>
        <dbReference type="SAM" id="MobiDB-lite"/>
    </source>
</evidence>
<feature type="compositionally biased region" description="Acidic residues" evidence="1">
    <location>
        <begin position="144"/>
        <end position="158"/>
    </location>
</feature>
<evidence type="ECO:0000313" key="3">
    <source>
        <dbReference type="Proteomes" id="UP000186594"/>
    </source>
</evidence>
<reference evidence="2 3" key="1">
    <citation type="submission" date="2016-04" db="EMBL/GenBank/DDBJ databases">
        <title>Evolutionary innovation and constraint leading to complex multicellularity in the Ascomycota.</title>
        <authorList>
            <person name="Cisse O."/>
            <person name="Nguyen A."/>
            <person name="Hewitt D.A."/>
            <person name="Jedd G."/>
            <person name="Stajich J.E."/>
        </authorList>
    </citation>
    <scope>NUCLEOTIDE SEQUENCE [LARGE SCALE GENOMIC DNA]</scope>
    <source>
        <strain evidence="2 3">DAH-3</strain>
    </source>
</reference>
<proteinExistence type="predicted"/>
<keyword evidence="3" id="KW-1185">Reference proteome</keyword>